<sequence length="142" mass="16054">MNPLDEKITFCSACFATNEDGSWGNNGGWSVQDVEENGLNCYCMNCSGHGEIVVMSRRAANKIRESASWVGKRYYPHKEDLLHSFIVNDDNGTYTVKWRFEKGIKTTPEGVRALQGISKDEALNFLAKALRLIEDVENYYFG</sequence>
<dbReference type="Proteomes" id="UP000268829">
    <property type="component" value="Unassembled WGS sequence"/>
</dbReference>
<keyword evidence="2" id="KW-1185">Reference proteome</keyword>
<dbReference type="AlphaFoldDB" id="A0A3M8B8X4"/>
<reference evidence="1 2" key="1">
    <citation type="submission" date="2018-10" db="EMBL/GenBank/DDBJ databases">
        <title>Phylogenomics of Brevibacillus.</title>
        <authorList>
            <person name="Dunlap C."/>
        </authorList>
    </citation>
    <scope>NUCLEOTIDE SEQUENCE [LARGE SCALE GENOMIC DNA]</scope>
    <source>
        <strain evidence="1 2">DSM 100115</strain>
    </source>
</reference>
<proteinExistence type="predicted"/>
<evidence type="ECO:0000313" key="2">
    <source>
        <dbReference type="Proteomes" id="UP000268829"/>
    </source>
</evidence>
<dbReference type="EMBL" id="RHHS01000013">
    <property type="protein sequence ID" value="RNB59427.1"/>
    <property type="molecule type" value="Genomic_DNA"/>
</dbReference>
<name>A0A3M8B8X4_9BACL</name>
<protein>
    <submittedName>
        <fullName evidence="1">Uncharacterized protein</fullName>
    </submittedName>
</protein>
<dbReference type="RefSeq" id="WP_122903594.1">
    <property type="nucleotide sequence ID" value="NZ_RHHS01000013.1"/>
</dbReference>
<gene>
    <name evidence="1" type="ORF">EDM57_04605</name>
</gene>
<evidence type="ECO:0000313" key="1">
    <source>
        <dbReference type="EMBL" id="RNB59427.1"/>
    </source>
</evidence>
<accession>A0A3M8B8X4</accession>
<comment type="caution">
    <text evidence="1">The sequence shown here is derived from an EMBL/GenBank/DDBJ whole genome shotgun (WGS) entry which is preliminary data.</text>
</comment>
<organism evidence="1 2">
    <name type="scientific">Brevibacillus gelatini</name>
    <dbReference type="NCBI Taxonomy" id="1655277"/>
    <lineage>
        <taxon>Bacteria</taxon>
        <taxon>Bacillati</taxon>
        <taxon>Bacillota</taxon>
        <taxon>Bacilli</taxon>
        <taxon>Bacillales</taxon>
        <taxon>Paenibacillaceae</taxon>
        <taxon>Brevibacillus</taxon>
    </lineage>
</organism>